<evidence type="ECO:0000256" key="1">
    <source>
        <dbReference type="SAM" id="Phobius"/>
    </source>
</evidence>
<evidence type="ECO:0008006" key="5">
    <source>
        <dbReference type="Google" id="ProtNLM"/>
    </source>
</evidence>
<keyword evidence="2" id="KW-0732">Signal</keyword>
<reference evidence="3 4" key="1">
    <citation type="journal article" date="2014" name="Int. J. Syst. Evol. Microbiol.">
        <title>Complete genome sequence of Corynebacterium casei LMG S-19264T (=DSM 44701T), isolated from a smear-ripened cheese.</title>
        <authorList>
            <consortium name="US DOE Joint Genome Institute (JGI-PGF)"/>
            <person name="Walter F."/>
            <person name="Albersmeier A."/>
            <person name="Kalinowski J."/>
            <person name="Ruckert C."/>
        </authorList>
    </citation>
    <scope>NUCLEOTIDE SEQUENCE [LARGE SCALE GENOMIC DNA]</scope>
    <source>
        <strain evidence="3 4">CGMCC 1.15286</strain>
    </source>
</reference>
<sequence length="288" mass="32426">MFMKIRIVIPMLFCIAMTIGSVTSVFAAPAPIRAVDYTTAVKQELLKLDETADYLYEAAYTNNRQAGFKYAQQLKRQMKKDELHRFGQTAGWRLLEDSVQSVEKTLRSGQPATDWLLASARIHLTTDALLRPQHALWLQYEKVMLEDLRRVNQAWNRQTGDGAVAARAAMNSFTDHLSKIEAAAAMQRPNERITELKERMKYTNVLLEAGMKGQTKQDWTGDSIHDLQSALANLFADRLAANDEPVFAPPAAANPITWSLLLGAIITGALTYTAWKKYRHVPYGVKKL</sequence>
<dbReference type="Proteomes" id="UP000600247">
    <property type="component" value="Unassembled WGS sequence"/>
</dbReference>
<dbReference type="InterPro" id="IPR014231">
    <property type="entry name" value="Spore_YpjB"/>
</dbReference>
<gene>
    <name evidence="3" type="ORF">GCM10010918_09400</name>
</gene>
<keyword evidence="1" id="KW-0472">Membrane</keyword>
<evidence type="ECO:0000313" key="4">
    <source>
        <dbReference type="Proteomes" id="UP000600247"/>
    </source>
</evidence>
<keyword evidence="4" id="KW-1185">Reference proteome</keyword>
<organism evidence="3 4">
    <name type="scientific">Paenibacillus radicis</name>
    <name type="common">ex Gao et al. 2016</name>
    <dbReference type="NCBI Taxonomy" id="1737354"/>
    <lineage>
        <taxon>Bacteria</taxon>
        <taxon>Bacillati</taxon>
        <taxon>Bacillota</taxon>
        <taxon>Bacilli</taxon>
        <taxon>Bacillales</taxon>
        <taxon>Paenibacillaceae</taxon>
        <taxon>Paenibacillus</taxon>
    </lineage>
</organism>
<feature type="chain" id="PRO_5037571948" description="Sporulation protein YpjB" evidence="2">
    <location>
        <begin position="28"/>
        <end position="288"/>
    </location>
</feature>
<comment type="caution">
    <text evidence="3">The sequence shown here is derived from an EMBL/GenBank/DDBJ whole genome shotgun (WGS) entry which is preliminary data.</text>
</comment>
<name>A0A917GVI8_9BACL</name>
<keyword evidence="1" id="KW-1133">Transmembrane helix</keyword>
<keyword evidence="1" id="KW-0812">Transmembrane</keyword>
<protein>
    <recommendedName>
        <fullName evidence="5">Sporulation protein YpjB</fullName>
    </recommendedName>
</protein>
<feature type="transmembrane region" description="Helical" evidence="1">
    <location>
        <begin position="256"/>
        <end position="275"/>
    </location>
</feature>
<evidence type="ECO:0000313" key="3">
    <source>
        <dbReference type="EMBL" id="GGG58421.1"/>
    </source>
</evidence>
<dbReference type="Pfam" id="PF09577">
    <property type="entry name" value="Spore_YpjB"/>
    <property type="match status" value="1"/>
</dbReference>
<feature type="signal peptide" evidence="2">
    <location>
        <begin position="1"/>
        <end position="27"/>
    </location>
</feature>
<accession>A0A917GVI8</accession>
<dbReference type="RefSeq" id="WP_188887726.1">
    <property type="nucleotide sequence ID" value="NZ_BMHY01000001.1"/>
</dbReference>
<proteinExistence type="predicted"/>
<evidence type="ECO:0000256" key="2">
    <source>
        <dbReference type="SAM" id="SignalP"/>
    </source>
</evidence>
<dbReference type="AlphaFoldDB" id="A0A917GVI8"/>
<dbReference type="EMBL" id="BMHY01000001">
    <property type="protein sequence ID" value="GGG58421.1"/>
    <property type="molecule type" value="Genomic_DNA"/>
</dbReference>